<dbReference type="RefSeq" id="WP_229254606.1">
    <property type="nucleotide sequence ID" value="NZ_CAJRAU010000002.1"/>
</dbReference>
<proteinExistence type="predicted"/>
<reference evidence="1 2" key="1">
    <citation type="submission" date="2021-04" db="EMBL/GenBank/DDBJ databases">
        <authorList>
            <person name="Rodrigo-Torres L."/>
            <person name="Arahal R. D."/>
            <person name="Lucena T."/>
        </authorList>
    </citation>
    <scope>NUCLEOTIDE SEQUENCE [LARGE SCALE GENOMIC DNA]</scope>
    <source>
        <strain evidence="1 2">CECT 9623</strain>
    </source>
</reference>
<sequence length="440" mass="50043">MKLRITGLTVTLLCLTASHGFSQRFLMDLVDTTNQMGKGMLSIYERYNRVRISGYIQPQFQVISKKGAETFAGGNFSPASNNRFMLRRGRLRVDYAHLNKNNDPTSYFVFQFDGTERGVAIRDFWGRFYENKFRLFALTTGMFARPFGYEVNLSSANRESPERGRMSQLLMKTERDIGAMLTVTSRQSDLWWQKAKFDVGVFNGQGMAGPVDYDSHKDVVSRLSMKPSKIRALGGATVSVAVSQYLGGITHQSPVFYSTQNKGNEFVMLRDSSTNNLGKKSPRNYSGADFQISFPNRKGETEFRAEYVRGKQTGTFASSETPGVYPIANGLKSPLYARSFDGAYFYFLQNLGSIDHQILFKYDWYDPNTRVAGQQLRNSEGFSSADLRYYTFGMGYVYIANESLKFTFYYDIVRNEKSAISGFETDISDDVFTCRVQYNF</sequence>
<evidence type="ECO:0000313" key="2">
    <source>
        <dbReference type="Proteomes" id="UP000679725"/>
    </source>
</evidence>
<gene>
    <name evidence="1" type="ORF">DYBT9623_01884</name>
</gene>
<organism evidence="1 2">
    <name type="scientific">Dyadobacter linearis</name>
    <dbReference type="NCBI Taxonomy" id="2823330"/>
    <lineage>
        <taxon>Bacteria</taxon>
        <taxon>Pseudomonadati</taxon>
        <taxon>Bacteroidota</taxon>
        <taxon>Cytophagia</taxon>
        <taxon>Cytophagales</taxon>
        <taxon>Spirosomataceae</taxon>
        <taxon>Dyadobacter</taxon>
    </lineage>
</organism>
<evidence type="ECO:0000313" key="1">
    <source>
        <dbReference type="EMBL" id="CAG5069148.1"/>
    </source>
</evidence>
<name>A0ABN7R582_9BACT</name>
<dbReference type="InterPro" id="IPR023614">
    <property type="entry name" value="Porin_dom_sf"/>
</dbReference>
<accession>A0ABN7R582</accession>
<dbReference type="Proteomes" id="UP000679725">
    <property type="component" value="Unassembled WGS sequence"/>
</dbReference>
<protein>
    <recommendedName>
        <fullName evidence="3">Phosphate-selective porin O and P</fullName>
    </recommendedName>
</protein>
<keyword evidence="2" id="KW-1185">Reference proteome</keyword>
<dbReference type="Gene3D" id="2.40.160.10">
    <property type="entry name" value="Porin"/>
    <property type="match status" value="1"/>
</dbReference>
<dbReference type="EMBL" id="CAJRAU010000002">
    <property type="protein sequence ID" value="CAG5069148.1"/>
    <property type="molecule type" value="Genomic_DNA"/>
</dbReference>
<comment type="caution">
    <text evidence="1">The sequence shown here is derived from an EMBL/GenBank/DDBJ whole genome shotgun (WGS) entry which is preliminary data.</text>
</comment>
<evidence type="ECO:0008006" key="3">
    <source>
        <dbReference type="Google" id="ProtNLM"/>
    </source>
</evidence>